<accession>A0AAP5LQ50</accession>
<proteinExistence type="predicted"/>
<reference evidence="1" key="1">
    <citation type="submission" date="2023-07" db="EMBL/GenBank/DDBJ databases">
        <title>Sorghum-associated microbial communities from plants grown in Nebraska, USA.</title>
        <authorList>
            <person name="Schachtman D."/>
        </authorList>
    </citation>
    <scope>NUCLEOTIDE SEQUENCE</scope>
    <source>
        <strain evidence="1">BE80</strain>
    </source>
</reference>
<organism evidence="1 2">
    <name type="scientific">Paenibacillus amylolyticus</name>
    <dbReference type="NCBI Taxonomy" id="1451"/>
    <lineage>
        <taxon>Bacteria</taxon>
        <taxon>Bacillati</taxon>
        <taxon>Bacillota</taxon>
        <taxon>Bacilli</taxon>
        <taxon>Bacillales</taxon>
        <taxon>Paenibacillaceae</taxon>
        <taxon>Paenibacillus</taxon>
    </lineage>
</organism>
<evidence type="ECO:0000313" key="2">
    <source>
        <dbReference type="Proteomes" id="UP001254832"/>
    </source>
</evidence>
<evidence type="ECO:0000313" key="1">
    <source>
        <dbReference type="EMBL" id="MDR6723154.1"/>
    </source>
</evidence>
<comment type="caution">
    <text evidence="1">The sequence shown here is derived from an EMBL/GenBank/DDBJ whole genome shotgun (WGS) entry which is preliminary data.</text>
</comment>
<name>A0AAP5LQ50_PAEAM</name>
<dbReference type="EMBL" id="JAVDTR010000003">
    <property type="protein sequence ID" value="MDR6723154.1"/>
    <property type="molecule type" value="Genomic_DNA"/>
</dbReference>
<sequence>MLISEIWMFKTVFYKFVCKNYGFQQPETRDGYTKKPAVIEDSQGMAFLYSDGEKPVYFLNTLLK</sequence>
<protein>
    <submittedName>
        <fullName evidence="1">Uncharacterized protein</fullName>
    </submittedName>
</protein>
<dbReference type="AlphaFoldDB" id="A0AAP5LQ50"/>
<gene>
    <name evidence="1" type="ORF">J2W91_001606</name>
</gene>
<dbReference type="Proteomes" id="UP001254832">
    <property type="component" value="Unassembled WGS sequence"/>
</dbReference>